<accession>A0A5N4WLI5</accession>
<dbReference type="PROSITE" id="PS50931">
    <property type="entry name" value="HTH_LYSR"/>
    <property type="match status" value="1"/>
</dbReference>
<dbReference type="InterPro" id="IPR036388">
    <property type="entry name" value="WH-like_DNA-bd_sf"/>
</dbReference>
<comment type="similarity">
    <text evidence="1">Belongs to the LysR transcriptional regulatory family.</text>
</comment>
<dbReference type="GO" id="GO:0003677">
    <property type="term" value="F:DNA binding"/>
    <property type="evidence" value="ECO:0007669"/>
    <property type="project" value="UniProtKB-KW"/>
</dbReference>
<comment type="caution">
    <text evidence="7">The sequence shown here is derived from an EMBL/GenBank/DDBJ whole genome shotgun (WGS) entry which is preliminary data.</text>
</comment>
<dbReference type="InterPro" id="IPR000847">
    <property type="entry name" value="LysR_HTH_N"/>
</dbReference>
<gene>
    <name evidence="7" type="ORF">F4W09_06440</name>
</gene>
<dbReference type="Gene3D" id="3.40.190.290">
    <property type="match status" value="1"/>
</dbReference>
<organism evidence="7 8">
    <name type="scientific">Acinetobacter tandoii</name>
    <dbReference type="NCBI Taxonomy" id="202954"/>
    <lineage>
        <taxon>Bacteria</taxon>
        <taxon>Pseudomonadati</taxon>
        <taxon>Pseudomonadota</taxon>
        <taxon>Gammaproteobacteria</taxon>
        <taxon>Moraxellales</taxon>
        <taxon>Moraxellaceae</taxon>
        <taxon>Acinetobacter</taxon>
    </lineage>
</organism>
<name>A0A5N4WLI5_9GAMM</name>
<dbReference type="RefSeq" id="WP_044739635.1">
    <property type="nucleotide sequence ID" value="NZ_VXLD01000003.1"/>
</dbReference>
<dbReference type="AlphaFoldDB" id="A0A5N4WLI5"/>
<dbReference type="GO" id="GO:0003700">
    <property type="term" value="F:DNA-binding transcription factor activity"/>
    <property type="evidence" value="ECO:0007669"/>
    <property type="project" value="InterPro"/>
</dbReference>
<evidence type="ECO:0000256" key="1">
    <source>
        <dbReference type="ARBA" id="ARBA00009437"/>
    </source>
</evidence>
<dbReference type="Gene3D" id="1.10.10.10">
    <property type="entry name" value="Winged helix-like DNA-binding domain superfamily/Winged helix DNA-binding domain"/>
    <property type="match status" value="1"/>
</dbReference>
<reference evidence="7 8" key="1">
    <citation type="submission" date="2019-09" db="EMBL/GenBank/DDBJ databases">
        <title>Draft genome sequence of Acinetobacter tandoii W4-4-4 isolated from environmental water sample.</title>
        <authorList>
            <person name="Wee S.K."/>
            <person name="Yan B."/>
            <person name="Mustaffa S.B."/>
            <person name="Yap E.P.H."/>
        </authorList>
    </citation>
    <scope>NUCLEOTIDE SEQUENCE [LARGE SCALE GENOMIC DNA]</scope>
    <source>
        <strain evidence="7 8">W4-4-4</strain>
    </source>
</reference>
<protein>
    <submittedName>
        <fullName evidence="7">LysR family transcriptional regulator</fullName>
    </submittedName>
</protein>
<evidence type="ECO:0000313" key="8">
    <source>
        <dbReference type="Proteomes" id="UP000325788"/>
    </source>
</evidence>
<dbReference type="InterPro" id="IPR036390">
    <property type="entry name" value="WH_DNA-bd_sf"/>
</dbReference>
<dbReference type="InterPro" id="IPR050176">
    <property type="entry name" value="LTTR"/>
</dbReference>
<dbReference type="PANTHER" id="PTHR30579">
    <property type="entry name" value="TRANSCRIPTIONAL REGULATOR"/>
    <property type="match status" value="1"/>
</dbReference>
<dbReference type="SUPFAM" id="SSF46785">
    <property type="entry name" value="Winged helix' DNA-binding domain"/>
    <property type="match status" value="1"/>
</dbReference>
<dbReference type="SUPFAM" id="SSF53850">
    <property type="entry name" value="Periplasmic binding protein-like II"/>
    <property type="match status" value="1"/>
</dbReference>
<feature type="coiled-coil region" evidence="5">
    <location>
        <begin position="61"/>
        <end position="88"/>
    </location>
</feature>
<keyword evidence="2" id="KW-0805">Transcription regulation</keyword>
<keyword evidence="3" id="KW-0238">DNA-binding</keyword>
<dbReference type="PANTHER" id="PTHR30579:SF3">
    <property type="entry name" value="TRANSCRIPTIONAL REGULATORY PROTEIN"/>
    <property type="match status" value="1"/>
</dbReference>
<feature type="domain" description="HTH lysR-type" evidence="6">
    <location>
        <begin position="1"/>
        <end position="58"/>
    </location>
</feature>
<dbReference type="Pfam" id="PF03466">
    <property type="entry name" value="LysR_substrate"/>
    <property type="match status" value="1"/>
</dbReference>
<evidence type="ECO:0000256" key="2">
    <source>
        <dbReference type="ARBA" id="ARBA00023015"/>
    </source>
</evidence>
<sequence length="282" mass="31547">MNWDDLRFFTAVMQYQNISRSAKELGVSPQTVSRKITVFEEKLGTTLFLRHPRGYKPTKDAMNLIEEVKNAEKVLNTLQRKFTNKSQNLSGVVRIAAPELIATEILIPSLKPFLDEYPEINIELITGINSVGIAKGEADIALRLVRPEQGALTIKKVGVMSSGLYRASSIMEDIKESKLIGWDSNIDLPSSRWLKKITGREPDLKFNNLATQKVAIQSGLGIGILPSFIATGLERIEHPYLLEESLWLVTHASNISTPRIRLVYDEISKIILKNSPELSGSF</sequence>
<keyword evidence="4" id="KW-0804">Transcription</keyword>
<dbReference type="Proteomes" id="UP000325788">
    <property type="component" value="Unassembled WGS sequence"/>
</dbReference>
<proteinExistence type="inferred from homology"/>
<dbReference type="EMBL" id="VXLD01000003">
    <property type="protein sequence ID" value="KAB1856623.1"/>
    <property type="molecule type" value="Genomic_DNA"/>
</dbReference>
<evidence type="ECO:0000256" key="3">
    <source>
        <dbReference type="ARBA" id="ARBA00023125"/>
    </source>
</evidence>
<keyword evidence="5" id="KW-0175">Coiled coil</keyword>
<evidence type="ECO:0000256" key="4">
    <source>
        <dbReference type="ARBA" id="ARBA00023163"/>
    </source>
</evidence>
<evidence type="ECO:0000313" key="7">
    <source>
        <dbReference type="EMBL" id="KAB1856623.1"/>
    </source>
</evidence>
<dbReference type="Pfam" id="PF00126">
    <property type="entry name" value="HTH_1"/>
    <property type="match status" value="1"/>
</dbReference>
<evidence type="ECO:0000259" key="6">
    <source>
        <dbReference type="PROSITE" id="PS50931"/>
    </source>
</evidence>
<dbReference type="InterPro" id="IPR005119">
    <property type="entry name" value="LysR_subst-bd"/>
</dbReference>
<evidence type="ECO:0000256" key="5">
    <source>
        <dbReference type="SAM" id="Coils"/>
    </source>
</evidence>